<evidence type="ECO:0000313" key="9">
    <source>
        <dbReference type="EMBL" id="SJZ68041.1"/>
    </source>
</evidence>
<keyword evidence="3 7" id="KW-0812">Transmembrane</keyword>
<dbReference type="GO" id="GO:0006508">
    <property type="term" value="P:proteolysis"/>
    <property type="evidence" value="ECO:0007669"/>
    <property type="project" value="UniProtKB-KW"/>
</dbReference>
<feature type="transmembrane region" description="Helical" evidence="7">
    <location>
        <begin position="196"/>
        <end position="213"/>
    </location>
</feature>
<feature type="transmembrane region" description="Helical" evidence="7">
    <location>
        <begin position="164"/>
        <end position="184"/>
    </location>
</feature>
<organism evidence="9 10">
    <name type="scientific">Sediminibacterium ginsengisoli</name>
    <dbReference type="NCBI Taxonomy" id="413434"/>
    <lineage>
        <taxon>Bacteria</taxon>
        <taxon>Pseudomonadati</taxon>
        <taxon>Bacteroidota</taxon>
        <taxon>Chitinophagia</taxon>
        <taxon>Chitinophagales</taxon>
        <taxon>Chitinophagaceae</taxon>
        <taxon>Sediminibacterium</taxon>
    </lineage>
</organism>
<feature type="transmembrane region" description="Helical" evidence="7">
    <location>
        <begin position="141"/>
        <end position="159"/>
    </location>
</feature>
<dbReference type="RefSeq" id="WP_078830918.1">
    <property type="nucleotide sequence ID" value="NZ_FUWH01000003.1"/>
</dbReference>
<comment type="subcellular location">
    <subcellularLocation>
        <location evidence="1">Membrane</location>
        <topology evidence="1">Multi-pass membrane protein</topology>
    </subcellularLocation>
</comment>
<dbReference type="Pfam" id="PF01694">
    <property type="entry name" value="Rhomboid"/>
    <property type="match status" value="1"/>
</dbReference>
<keyword evidence="5 7" id="KW-1133">Transmembrane helix</keyword>
<dbReference type="OrthoDB" id="680602at2"/>
<comment type="similarity">
    <text evidence="2">Belongs to the peptidase S54 family.</text>
</comment>
<evidence type="ECO:0000256" key="1">
    <source>
        <dbReference type="ARBA" id="ARBA00004141"/>
    </source>
</evidence>
<feature type="transmembrane region" description="Helical" evidence="7">
    <location>
        <begin position="84"/>
        <end position="103"/>
    </location>
</feature>
<evidence type="ECO:0000256" key="7">
    <source>
        <dbReference type="SAM" id="Phobius"/>
    </source>
</evidence>
<gene>
    <name evidence="9" type="ORF">SAMN04488132_103454</name>
</gene>
<name>A0A1T4MME2_9BACT</name>
<evidence type="ECO:0000256" key="5">
    <source>
        <dbReference type="ARBA" id="ARBA00022989"/>
    </source>
</evidence>
<dbReference type="STRING" id="413434.SAMN04488132_103454"/>
<dbReference type="GO" id="GO:0004252">
    <property type="term" value="F:serine-type endopeptidase activity"/>
    <property type="evidence" value="ECO:0007669"/>
    <property type="project" value="InterPro"/>
</dbReference>
<dbReference type="InterPro" id="IPR050925">
    <property type="entry name" value="Rhomboid_protease_S54"/>
</dbReference>
<evidence type="ECO:0000256" key="2">
    <source>
        <dbReference type="ARBA" id="ARBA00009045"/>
    </source>
</evidence>
<sequence length="299" mass="33917">MNRDPYKRNRKVLLGQDNNSLVTLFAINSLVFVSLLFIKVAYDLTSAPDGQFQQQILHWFTLPADANVLLTKPWTLLTYMFSDFSFWQVLGNMLWLWLFGFILQDLSGNNKLIPVYLYGGLAGALVFLLTANLGGFAGNEMLGAGAAVMAVATATTIIAPQYRVLLMIGGGIPLWVIAAVFAIVDLAPLSRNLPVFTAHLAGIAMGFLFTWQLKKGRDWSMWMVNLANWFDDLFSPEKKHTKTESNRQFYKTDRPPYQKVANVTEQRLNIILDKINQVGYDQLTEEEREFLQKISREQH</sequence>
<keyword evidence="4" id="KW-0378">Hydrolase</keyword>
<proteinExistence type="inferred from homology"/>
<accession>A0A1T4MME2</accession>
<dbReference type="InterPro" id="IPR022764">
    <property type="entry name" value="Peptidase_S54_rhomboid_dom"/>
</dbReference>
<dbReference type="PANTHER" id="PTHR43731">
    <property type="entry name" value="RHOMBOID PROTEASE"/>
    <property type="match status" value="1"/>
</dbReference>
<keyword evidence="9" id="KW-0645">Protease</keyword>
<evidence type="ECO:0000259" key="8">
    <source>
        <dbReference type="Pfam" id="PF01694"/>
    </source>
</evidence>
<dbReference type="AlphaFoldDB" id="A0A1T4MME2"/>
<feature type="transmembrane region" description="Helical" evidence="7">
    <location>
        <begin position="21"/>
        <end position="42"/>
    </location>
</feature>
<evidence type="ECO:0000256" key="4">
    <source>
        <dbReference type="ARBA" id="ARBA00022801"/>
    </source>
</evidence>
<keyword evidence="6 7" id="KW-0472">Membrane</keyword>
<dbReference type="Proteomes" id="UP000190888">
    <property type="component" value="Unassembled WGS sequence"/>
</dbReference>
<feature type="transmembrane region" description="Helical" evidence="7">
    <location>
        <begin position="115"/>
        <end position="135"/>
    </location>
</feature>
<keyword evidence="10" id="KW-1185">Reference proteome</keyword>
<dbReference type="GO" id="GO:0016020">
    <property type="term" value="C:membrane"/>
    <property type="evidence" value="ECO:0007669"/>
    <property type="project" value="UniProtKB-SubCell"/>
</dbReference>
<evidence type="ECO:0000256" key="6">
    <source>
        <dbReference type="ARBA" id="ARBA00023136"/>
    </source>
</evidence>
<feature type="domain" description="Peptidase S54 rhomboid" evidence="8">
    <location>
        <begin position="72"/>
        <end position="213"/>
    </location>
</feature>
<reference evidence="9 10" key="1">
    <citation type="submission" date="2017-02" db="EMBL/GenBank/DDBJ databases">
        <authorList>
            <person name="Peterson S.W."/>
        </authorList>
    </citation>
    <scope>NUCLEOTIDE SEQUENCE [LARGE SCALE GENOMIC DNA]</scope>
    <source>
        <strain evidence="9 10">DSM 22335</strain>
    </source>
</reference>
<dbReference type="SUPFAM" id="SSF144091">
    <property type="entry name" value="Rhomboid-like"/>
    <property type="match status" value="1"/>
</dbReference>
<evidence type="ECO:0000256" key="3">
    <source>
        <dbReference type="ARBA" id="ARBA00022692"/>
    </source>
</evidence>
<dbReference type="EMBL" id="FUWH01000003">
    <property type="protein sequence ID" value="SJZ68041.1"/>
    <property type="molecule type" value="Genomic_DNA"/>
</dbReference>
<dbReference type="PANTHER" id="PTHR43731:SF14">
    <property type="entry name" value="PRESENILIN-ASSOCIATED RHOMBOID-LIKE PROTEIN, MITOCHONDRIAL"/>
    <property type="match status" value="1"/>
</dbReference>
<dbReference type="InterPro" id="IPR035952">
    <property type="entry name" value="Rhomboid-like_sf"/>
</dbReference>
<dbReference type="Gene3D" id="1.20.1540.10">
    <property type="entry name" value="Rhomboid-like"/>
    <property type="match status" value="1"/>
</dbReference>
<protein>
    <submittedName>
        <fullName evidence="9">Membrane associated serine protease, rhomboid family</fullName>
    </submittedName>
</protein>
<evidence type="ECO:0000313" key="10">
    <source>
        <dbReference type="Proteomes" id="UP000190888"/>
    </source>
</evidence>